<proteinExistence type="predicted"/>
<feature type="domain" description="WH2" evidence="2">
    <location>
        <begin position="12"/>
        <end position="29"/>
    </location>
</feature>
<feature type="compositionally biased region" description="Pro residues" evidence="1">
    <location>
        <begin position="119"/>
        <end position="128"/>
    </location>
</feature>
<feature type="compositionally biased region" description="Low complexity" evidence="1">
    <location>
        <begin position="169"/>
        <end position="186"/>
    </location>
</feature>
<dbReference type="InterPro" id="IPR003124">
    <property type="entry name" value="WH2_dom"/>
</dbReference>
<evidence type="ECO:0000313" key="3">
    <source>
        <dbReference type="EMBL" id="CAG8578369.1"/>
    </source>
</evidence>
<dbReference type="PROSITE" id="PS51082">
    <property type="entry name" value="WH2"/>
    <property type="match status" value="1"/>
</dbReference>
<name>A0A9N9BV89_9GLOM</name>
<feature type="compositionally biased region" description="Low complexity" evidence="1">
    <location>
        <begin position="40"/>
        <end position="51"/>
    </location>
</feature>
<dbReference type="EMBL" id="CAJVPV010004748">
    <property type="protein sequence ID" value="CAG8578369.1"/>
    <property type="molecule type" value="Genomic_DNA"/>
</dbReference>
<evidence type="ECO:0000256" key="1">
    <source>
        <dbReference type="SAM" id="MobiDB-lite"/>
    </source>
</evidence>
<keyword evidence="4" id="KW-1185">Reference proteome</keyword>
<evidence type="ECO:0000259" key="2">
    <source>
        <dbReference type="PROSITE" id="PS51082"/>
    </source>
</evidence>
<evidence type="ECO:0000313" key="4">
    <source>
        <dbReference type="Proteomes" id="UP000789342"/>
    </source>
</evidence>
<feature type="region of interest" description="Disordered" evidence="1">
    <location>
        <begin position="1"/>
        <end position="289"/>
    </location>
</feature>
<comment type="caution">
    <text evidence="3">The sequence shown here is derived from an EMBL/GenBank/DDBJ whole genome shotgun (WGS) entry which is preliminary data.</text>
</comment>
<gene>
    <name evidence="3" type="ORF">AMORRO_LOCUS6792</name>
</gene>
<dbReference type="SMART" id="SM00246">
    <property type="entry name" value="WH2"/>
    <property type="match status" value="1"/>
</dbReference>
<dbReference type="GO" id="GO:0003779">
    <property type="term" value="F:actin binding"/>
    <property type="evidence" value="ECO:0007669"/>
    <property type="project" value="InterPro"/>
</dbReference>
<feature type="compositionally biased region" description="Polar residues" evidence="1">
    <location>
        <begin position="148"/>
        <end position="157"/>
    </location>
</feature>
<protein>
    <submittedName>
        <fullName evidence="3">3394_t:CDS:1</fullName>
    </submittedName>
</protein>
<dbReference type="OrthoDB" id="2430277at2759"/>
<dbReference type="Pfam" id="PF02205">
    <property type="entry name" value="WH2"/>
    <property type="match status" value="1"/>
</dbReference>
<dbReference type="AlphaFoldDB" id="A0A9N9BV89"/>
<reference evidence="3" key="1">
    <citation type="submission" date="2021-06" db="EMBL/GenBank/DDBJ databases">
        <authorList>
            <person name="Kallberg Y."/>
            <person name="Tangrot J."/>
            <person name="Rosling A."/>
        </authorList>
    </citation>
    <scope>NUCLEOTIDE SEQUENCE</scope>
    <source>
        <strain evidence="3">CL551</strain>
    </source>
</reference>
<feature type="compositionally biased region" description="Pro residues" evidence="1">
    <location>
        <begin position="1"/>
        <end position="10"/>
    </location>
</feature>
<dbReference type="Proteomes" id="UP000789342">
    <property type="component" value="Unassembled WGS sequence"/>
</dbReference>
<organism evidence="3 4">
    <name type="scientific">Acaulospora morrowiae</name>
    <dbReference type="NCBI Taxonomy" id="94023"/>
    <lineage>
        <taxon>Eukaryota</taxon>
        <taxon>Fungi</taxon>
        <taxon>Fungi incertae sedis</taxon>
        <taxon>Mucoromycota</taxon>
        <taxon>Glomeromycotina</taxon>
        <taxon>Glomeromycetes</taxon>
        <taxon>Diversisporales</taxon>
        <taxon>Acaulosporaceae</taxon>
        <taxon>Acaulospora</taxon>
    </lineage>
</organism>
<accession>A0A9N9BV89</accession>
<sequence length="289" mass="29836">MQDVQLPPPSNSRNALLSDIQKGRKLKKTVTNDRSAPVIDAKSSASGSSGDSRGRPTGNTGVANVSLGIGGLFAGGVPKLKSRNAVDSNSKDNGLAVPPPFPGGRPRASSAGNRTSPVVPSPPVPGVPSLPSRNTPSKNLSKVVAVNCSINTPNSDTPAPPLPSRTPKASPLPLTPARTTTTSTNAPSPPPLPSRNRARSPTIPDKERPSSAPNGANARRAFSPPKFSTKSVSQEPPRIEGRWEFHPSSQFPPPGDFKPSKKIYPSGASSGSSIPLDLSALTAQGTPQQ</sequence>